<accession>A0A2A4T2P7</accession>
<name>A0A2A4T2P7_9DELT</name>
<dbReference type="Proteomes" id="UP000218113">
    <property type="component" value="Unassembled WGS sequence"/>
</dbReference>
<dbReference type="EMBL" id="NVSR01000054">
    <property type="protein sequence ID" value="PCI27601.1"/>
    <property type="molecule type" value="Genomic_DNA"/>
</dbReference>
<proteinExistence type="predicted"/>
<evidence type="ECO:0000256" key="1">
    <source>
        <dbReference type="SAM" id="Phobius"/>
    </source>
</evidence>
<protein>
    <submittedName>
        <fullName evidence="2">Uncharacterized protein</fullName>
    </submittedName>
</protein>
<keyword evidence="1" id="KW-1133">Transmembrane helix</keyword>
<feature type="transmembrane region" description="Helical" evidence="1">
    <location>
        <begin position="7"/>
        <end position="25"/>
    </location>
</feature>
<comment type="caution">
    <text evidence="2">The sequence shown here is derived from an EMBL/GenBank/DDBJ whole genome shotgun (WGS) entry which is preliminary data.</text>
</comment>
<evidence type="ECO:0000313" key="2">
    <source>
        <dbReference type="EMBL" id="PCI27601.1"/>
    </source>
</evidence>
<keyword evidence="1" id="KW-0472">Membrane</keyword>
<gene>
    <name evidence="2" type="ORF">COB67_08135</name>
</gene>
<feature type="transmembrane region" description="Helical" evidence="1">
    <location>
        <begin position="45"/>
        <end position="70"/>
    </location>
</feature>
<evidence type="ECO:0000313" key="3">
    <source>
        <dbReference type="Proteomes" id="UP000218113"/>
    </source>
</evidence>
<reference evidence="3" key="1">
    <citation type="submission" date="2017-08" db="EMBL/GenBank/DDBJ databases">
        <title>A dynamic microbial community with high functional redundancy inhabits the cold, oxic subseafloor aquifer.</title>
        <authorList>
            <person name="Tully B.J."/>
            <person name="Wheat C.G."/>
            <person name="Glazer B.T."/>
            <person name="Huber J.A."/>
        </authorList>
    </citation>
    <scope>NUCLEOTIDE SEQUENCE [LARGE SCALE GENOMIC DNA]</scope>
</reference>
<feature type="transmembrane region" description="Helical" evidence="1">
    <location>
        <begin position="82"/>
        <end position="101"/>
    </location>
</feature>
<keyword evidence="1" id="KW-0812">Transmembrane</keyword>
<feature type="transmembrane region" description="Helical" evidence="1">
    <location>
        <begin position="107"/>
        <end position="125"/>
    </location>
</feature>
<dbReference type="AlphaFoldDB" id="A0A2A4T2P7"/>
<sequence length="126" mass="13561">MISVSAFIFNFFAAVVVIFQLLLALGQPWGSLAMGGKYPGKFPPLIRFLAVIQGALMAFMGVIVSIRAGLIFPEWFDISKKIIWVVVAFNVLSVIGNLATSSKWERIIGAPVSIILLGCSIFLAAG</sequence>
<organism evidence="2 3">
    <name type="scientific">SAR324 cluster bacterium</name>
    <dbReference type="NCBI Taxonomy" id="2024889"/>
    <lineage>
        <taxon>Bacteria</taxon>
        <taxon>Deltaproteobacteria</taxon>
        <taxon>SAR324 cluster</taxon>
    </lineage>
</organism>